<dbReference type="RefSeq" id="WP_091231855.1">
    <property type="nucleotide sequence ID" value="NZ_FNBG01000017.1"/>
</dbReference>
<keyword evidence="3 6" id="KW-0378">Hydrolase</keyword>
<dbReference type="InterPro" id="IPR038765">
    <property type="entry name" value="Papain-like_cys_pep_sf"/>
</dbReference>
<dbReference type="InterPro" id="IPR051202">
    <property type="entry name" value="Peptidase_C40"/>
</dbReference>
<dbReference type="PROSITE" id="PS51935">
    <property type="entry name" value="NLPC_P60"/>
    <property type="match status" value="1"/>
</dbReference>
<dbReference type="Pfam" id="PF07833">
    <property type="entry name" value="Cu_amine_oxidN1"/>
    <property type="match status" value="1"/>
</dbReference>
<gene>
    <name evidence="6" type="ORF">SAMN04488542_11716</name>
</gene>
<evidence type="ECO:0000313" key="7">
    <source>
        <dbReference type="Proteomes" id="UP000198972"/>
    </source>
</evidence>
<organism evidence="6 7">
    <name type="scientific">Fontibacillus panacisegetis</name>
    <dbReference type="NCBI Taxonomy" id="670482"/>
    <lineage>
        <taxon>Bacteria</taxon>
        <taxon>Bacillati</taxon>
        <taxon>Bacillota</taxon>
        <taxon>Bacilli</taxon>
        <taxon>Bacillales</taxon>
        <taxon>Paenibacillaceae</taxon>
        <taxon>Fontibacillus</taxon>
    </lineage>
</organism>
<dbReference type="EMBL" id="FNBG01000017">
    <property type="protein sequence ID" value="SDF78250.1"/>
    <property type="molecule type" value="Genomic_DNA"/>
</dbReference>
<keyword evidence="4" id="KW-0788">Thiol protease</keyword>
<protein>
    <submittedName>
        <fullName evidence="6">Cell wall-associated hydrolase, NlpC family</fullName>
    </submittedName>
</protein>
<keyword evidence="2" id="KW-0645">Protease</keyword>
<dbReference type="GO" id="GO:0008234">
    <property type="term" value="F:cysteine-type peptidase activity"/>
    <property type="evidence" value="ECO:0007669"/>
    <property type="project" value="UniProtKB-KW"/>
</dbReference>
<dbReference type="AlphaFoldDB" id="A0A1G7NYH5"/>
<keyword evidence="7" id="KW-1185">Reference proteome</keyword>
<dbReference type="PANTHER" id="PTHR47053">
    <property type="entry name" value="MUREIN DD-ENDOPEPTIDASE MEPH-RELATED"/>
    <property type="match status" value="1"/>
</dbReference>
<evidence type="ECO:0000313" key="6">
    <source>
        <dbReference type="EMBL" id="SDF78250.1"/>
    </source>
</evidence>
<dbReference type="STRING" id="670482.SAMN04488542_11716"/>
<dbReference type="Gene3D" id="3.90.1720.10">
    <property type="entry name" value="endopeptidase domain like (from Nostoc punctiforme)"/>
    <property type="match status" value="1"/>
</dbReference>
<dbReference type="InterPro" id="IPR012854">
    <property type="entry name" value="Cu_amine_oxidase-like_N"/>
</dbReference>
<dbReference type="SUPFAM" id="SSF55383">
    <property type="entry name" value="Copper amine oxidase, domain N"/>
    <property type="match status" value="1"/>
</dbReference>
<evidence type="ECO:0000259" key="5">
    <source>
        <dbReference type="PROSITE" id="PS51935"/>
    </source>
</evidence>
<dbReference type="Proteomes" id="UP000198972">
    <property type="component" value="Unassembled WGS sequence"/>
</dbReference>
<dbReference type="InterPro" id="IPR000064">
    <property type="entry name" value="NLP_P60_dom"/>
</dbReference>
<dbReference type="InterPro" id="IPR036582">
    <property type="entry name" value="Mao_N_sf"/>
</dbReference>
<proteinExistence type="inferred from homology"/>
<evidence type="ECO:0000256" key="1">
    <source>
        <dbReference type="ARBA" id="ARBA00007074"/>
    </source>
</evidence>
<comment type="similarity">
    <text evidence="1">Belongs to the peptidase C40 family.</text>
</comment>
<dbReference type="GO" id="GO:0006508">
    <property type="term" value="P:proteolysis"/>
    <property type="evidence" value="ECO:0007669"/>
    <property type="project" value="UniProtKB-KW"/>
</dbReference>
<feature type="domain" description="NlpC/P60" evidence="5">
    <location>
        <begin position="173"/>
        <end position="302"/>
    </location>
</feature>
<evidence type="ECO:0000256" key="4">
    <source>
        <dbReference type="ARBA" id="ARBA00022807"/>
    </source>
</evidence>
<dbReference type="PANTHER" id="PTHR47053:SF1">
    <property type="entry name" value="MUREIN DD-ENDOPEPTIDASE MEPH-RELATED"/>
    <property type="match status" value="1"/>
</dbReference>
<dbReference type="PROSITE" id="PS51257">
    <property type="entry name" value="PROKAR_LIPOPROTEIN"/>
    <property type="match status" value="1"/>
</dbReference>
<accession>A0A1G7NYH5</accession>
<dbReference type="OrthoDB" id="9813118at2"/>
<evidence type="ECO:0000256" key="3">
    <source>
        <dbReference type="ARBA" id="ARBA00022801"/>
    </source>
</evidence>
<sequence>MPRLLSVKTIVIIFTGILLITTAVSCNQRNQGPEVKSLPKKVNPPVHAEYVKESDGTVWIPLDQVARSFGLRHKEQDHKIKIGYTDVMLEIESGSKNAKAFGKAVTLSKAPITRKGIVYVDEASLSRLLNTNVQFDHKNQLLHVESLYSPEDDTVVDHSKDSKLKRYKLLSVADNQDQLVSFAKQYLGVPYEFGADPYEQSKTFDCSSFTQHVYKRFGQSLPRLARDQAKLGKRVERSELQVGDLIFFTVPGRFENDKVAGHVGIYIGDGRFIHTWGEPGVQISPLDSGYWNKMILSMRRIS</sequence>
<evidence type="ECO:0000256" key="2">
    <source>
        <dbReference type="ARBA" id="ARBA00022670"/>
    </source>
</evidence>
<reference evidence="6 7" key="1">
    <citation type="submission" date="2016-10" db="EMBL/GenBank/DDBJ databases">
        <authorList>
            <person name="de Groot N.N."/>
        </authorList>
    </citation>
    <scope>NUCLEOTIDE SEQUENCE [LARGE SCALE GENOMIC DNA]</scope>
    <source>
        <strain evidence="6 7">DSM 28129</strain>
    </source>
</reference>
<name>A0A1G7NYH5_9BACL</name>
<dbReference type="Pfam" id="PF00877">
    <property type="entry name" value="NLPC_P60"/>
    <property type="match status" value="1"/>
</dbReference>
<dbReference type="SUPFAM" id="SSF54001">
    <property type="entry name" value="Cysteine proteinases"/>
    <property type="match status" value="1"/>
</dbReference>